<name>A0A7R9Q4P7_9ACAR</name>
<dbReference type="InterPro" id="IPR004843">
    <property type="entry name" value="Calcineurin-like_PHP"/>
</dbReference>
<dbReference type="InterPro" id="IPR008963">
    <property type="entry name" value="Purple_acid_Pase-like_N"/>
</dbReference>
<dbReference type="EC" id="3.1.3.2" evidence="3"/>
<dbReference type="PANTHER" id="PTHR45867">
    <property type="entry name" value="PURPLE ACID PHOSPHATASE"/>
    <property type="match status" value="1"/>
</dbReference>
<evidence type="ECO:0000313" key="7">
    <source>
        <dbReference type="EMBL" id="CAD7632458.1"/>
    </source>
</evidence>
<evidence type="ECO:0000259" key="4">
    <source>
        <dbReference type="Pfam" id="PF00149"/>
    </source>
</evidence>
<dbReference type="Gene3D" id="2.60.40.380">
    <property type="entry name" value="Purple acid phosphatase-like, N-terminal"/>
    <property type="match status" value="1"/>
</dbReference>
<keyword evidence="3" id="KW-0378">Hydrolase</keyword>
<evidence type="ECO:0000259" key="5">
    <source>
        <dbReference type="Pfam" id="PF14008"/>
    </source>
</evidence>
<dbReference type="Gene3D" id="3.60.21.10">
    <property type="match status" value="1"/>
</dbReference>
<dbReference type="SUPFAM" id="SSF49363">
    <property type="entry name" value="Purple acid phosphatase, N-terminal domain"/>
    <property type="match status" value="1"/>
</dbReference>
<dbReference type="PANTHER" id="PTHR45867:SF3">
    <property type="entry name" value="ACID PHOSPHATASE TYPE 7"/>
    <property type="match status" value="1"/>
</dbReference>
<dbReference type="Proteomes" id="UP000759131">
    <property type="component" value="Unassembled WGS sequence"/>
</dbReference>
<evidence type="ECO:0000256" key="1">
    <source>
        <dbReference type="ARBA" id="ARBA00022729"/>
    </source>
</evidence>
<dbReference type="AlphaFoldDB" id="A0A7R9Q4P7"/>
<evidence type="ECO:0000256" key="2">
    <source>
        <dbReference type="ARBA" id="ARBA00023180"/>
    </source>
</evidence>
<dbReference type="Pfam" id="PF14008">
    <property type="entry name" value="Metallophos_C"/>
    <property type="match status" value="1"/>
</dbReference>
<reference evidence="7" key="1">
    <citation type="submission" date="2020-11" db="EMBL/GenBank/DDBJ databases">
        <authorList>
            <person name="Tran Van P."/>
        </authorList>
    </citation>
    <scope>NUCLEOTIDE SEQUENCE</scope>
</reference>
<dbReference type="SUPFAM" id="SSF56300">
    <property type="entry name" value="Metallo-dependent phosphatases"/>
    <property type="match status" value="1"/>
</dbReference>
<protein>
    <recommendedName>
        <fullName evidence="3">Purple acid phosphatase</fullName>
        <ecNumber evidence="3">3.1.3.2</ecNumber>
    </recommendedName>
</protein>
<dbReference type="CDD" id="cd00839">
    <property type="entry name" value="MPP_PAPs"/>
    <property type="match status" value="1"/>
</dbReference>
<dbReference type="InterPro" id="IPR015914">
    <property type="entry name" value="PAPs_N"/>
</dbReference>
<dbReference type="InterPro" id="IPR029052">
    <property type="entry name" value="Metallo-depent_PP-like"/>
</dbReference>
<evidence type="ECO:0000313" key="8">
    <source>
        <dbReference type="Proteomes" id="UP000759131"/>
    </source>
</evidence>
<dbReference type="Pfam" id="PF16656">
    <property type="entry name" value="Pur_ac_phosph_N"/>
    <property type="match status" value="1"/>
</dbReference>
<comment type="catalytic activity">
    <reaction evidence="3">
        <text>a phosphate monoester + H2O = an alcohol + phosphate</text>
        <dbReference type="Rhea" id="RHEA:15017"/>
        <dbReference type="ChEBI" id="CHEBI:15377"/>
        <dbReference type="ChEBI" id="CHEBI:30879"/>
        <dbReference type="ChEBI" id="CHEBI:43474"/>
        <dbReference type="ChEBI" id="CHEBI:67140"/>
        <dbReference type="EC" id="3.1.3.2"/>
    </reaction>
</comment>
<keyword evidence="2" id="KW-0325">Glycoprotein</keyword>
<evidence type="ECO:0000259" key="6">
    <source>
        <dbReference type="Pfam" id="PF16656"/>
    </source>
</evidence>
<evidence type="ECO:0000256" key="3">
    <source>
        <dbReference type="RuleBase" id="RU361203"/>
    </source>
</evidence>
<feature type="domain" description="Purple acid phosphatase N-terminal" evidence="6">
    <location>
        <begin position="6"/>
        <end position="95"/>
    </location>
</feature>
<gene>
    <name evidence="7" type="ORF">OSB1V03_LOCUS12861</name>
</gene>
<dbReference type="InterPro" id="IPR025733">
    <property type="entry name" value="PAPs_C"/>
</dbReference>
<dbReference type="OrthoDB" id="45007at2759"/>
<feature type="domain" description="Purple acid phosphatase C-terminal" evidence="5">
    <location>
        <begin position="342"/>
        <end position="404"/>
    </location>
</feature>
<dbReference type="GO" id="GO:0046872">
    <property type="term" value="F:metal ion binding"/>
    <property type="evidence" value="ECO:0007669"/>
    <property type="project" value="InterPro"/>
</dbReference>
<dbReference type="Pfam" id="PF00149">
    <property type="entry name" value="Metallophos"/>
    <property type="match status" value="1"/>
</dbReference>
<dbReference type="GO" id="GO:0003993">
    <property type="term" value="F:acid phosphatase activity"/>
    <property type="evidence" value="ECO:0007669"/>
    <property type="project" value="UniProtKB-EC"/>
</dbReference>
<dbReference type="EMBL" id="CAJPIZ010011019">
    <property type="protein sequence ID" value="CAG2112888.1"/>
    <property type="molecule type" value="Genomic_DNA"/>
</dbReference>
<accession>A0A7R9Q4P7</accession>
<keyword evidence="1" id="KW-0732">Signal</keyword>
<sequence length="417" mass="48923">MYTSVPEQIHLSLGANPTEMMVTFTTFRKSDDSLVAFRELSEHEFRVSQSRVTYFRDKKYKAFIHRAKLTGLTPGATYEYKCKTDGQYSDSFSFKVHTPDTPLKVAIYGDLGLKNGVSTPKLKNDVQKGLYDTIFHIGDIAYNLNSDDGSIGDDFMNHIESIAANVPYQVCAGNHEKKRNFTHYLNRFSMIDSRSGQMNNHYYSQDMGFAHFIFFSSEHYFYPKYFTESHIKWQYEWLENDLREANKPHNRAKRPWIITLAHRPMYCVENNERDCFENESFLRRGRSGDDLDRESNYGLEDLFYRHGVDIQFYGHKHLYERSYPLYNLKSSKRTDIYTNPKAPIHITTGVAGTTNRPNSDIEEILPDWVAFYSRDYGYTRMNVQNKTHLLFEQYSAENDKIVDHFVVSKDKQNFPRD</sequence>
<dbReference type="InterPro" id="IPR041792">
    <property type="entry name" value="MPP_PAP"/>
</dbReference>
<organism evidence="7">
    <name type="scientific">Medioppia subpectinata</name>
    <dbReference type="NCBI Taxonomy" id="1979941"/>
    <lineage>
        <taxon>Eukaryota</taxon>
        <taxon>Metazoa</taxon>
        <taxon>Ecdysozoa</taxon>
        <taxon>Arthropoda</taxon>
        <taxon>Chelicerata</taxon>
        <taxon>Arachnida</taxon>
        <taxon>Acari</taxon>
        <taxon>Acariformes</taxon>
        <taxon>Sarcoptiformes</taxon>
        <taxon>Oribatida</taxon>
        <taxon>Brachypylina</taxon>
        <taxon>Oppioidea</taxon>
        <taxon>Oppiidae</taxon>
        <taxon>Medioppia</taxon>
    </lineage>
</organism>
<proteinExistence type="inferred from homology"/>
<feature type="domain" description="Calcineurin-like phosphoesterase" evidence="4">
    <location>
        <begin position="104"/>
        <end position="318"/>
    </location>
</feature>
<dbReference type="EMBL" id="OC865594">
    <property type="protein sequence ID" value="CAD7632458.1"/>
    <property type="molecule type" value="Genomic_DNA"/>
</dbReference>
<comment type="similarity">
    <text evidence="3">Belongs to the metallophosphoesterase superfamily. Purple acid phosphatase family.</text>
</comment>
<keyword evidence="8" id="KW-1185">Reference proteome</keyword>